<dbReference type="GO" id="GO:0006508">
    <property type="term" value="P:proteolysis"/>
    <property type="evidence" value="ECO:0007669"/>
    <property type="project" value="UniProtKB-KW"/>
</dbReference>
<dbReference type="OrthoDB" id="2162761at2759"/>
<evidence type="ECO:0000256" key="7">
    <source>
        <dbReference type="ARBA" id="ARBA00023242"/>
    </source>
</evidence>
<dbReference type="SMART" id="SM00906">
    <property type="entry name" value="Fungal_trans"/>
    <property type="match status" value="1"/>
</dbReference>
<evidence type="ECO:0000256" key="5">
    <source>
        <dbReference type="ARBA" id="ARBA00023125"/>
    </source>
</evidence>
<keyword evidence="2 8" id="KW-0479">Metal-binding</keyword>
<dbReference type="SUPFAM" id="SSF53187">
    <property type="entry name" value="Zn-dependent exopeptidases"/>
    <property type="match status" value="1"/>
</dbReference>
<dbReference type="GO" id="GO:0005634">
    <property type="term" value="C:nucleus"/>
    <property type="evidence" value="ECO:0007669"/>
    <property type="project" value="UniProtKB-SubCell"/>
</dbReference>
<dbReference type="InterPro" id="IPR003137">
    <property type="entry name" value="PA_domain"/>
</dbReference>
<dbReference type="InterPro" id="IPR001138">
    <property type="entry name" value="Zn2Cys6_DnaBD"/>
</dbReference>
<keyword evidence="8" id="KW-0645">Protease</keyword>
<dbReference type="InterPro" id="IPR036864">
    <property type="entry name" value="Zn2-C6_fun-type_DNA-bd_sf"/>
</dbReference>
<dbReference type="EMBL" id="SWKV01000030">
    <property type="protein sequence ID" value="KAF3039515.1"/>
    <property type="molecule type" value="Genomic_DNA"/>
</dbReference>
<dbReference type="EC" id="3.4.-.-" evidence="8"/>
<reference evidence="11" key="1">
    <citation type="submission" date="2019-04" db="EMBL/GenBank/DDBJ databases">
        <title>Sequencing of skin fungus with MAO and IRED activity.</title>
        <authorList>
            <person name="Marsaioli A.J."/>
            <person name="Bonatto J.M.C."/>
            <person name="Reis Junior O."/>
        </authorList>
    </citation>
    <scope>NUCLEOTIDE SEQUENCE</scope>
    <source>
        <strain evidence="11">28M1</strain>
    </source>
</reference>
<organism evidence="11 12">
    <name type="scientific">Didymella heteroderae</name>
    <dbReference type="NCBI Taxonomy" id="1769908"/>
    <lineage>
        <taxon>Eukaryota</taxon>
        <taxon>Fungi</taxon>
        <taxon>Dikarya</taxon>
        <taxon>Ascomycota</taxon>
        <taxon>Pezizomycotina</taxon>
        <taxon>Dothideomycetes</taxon>
        <taxon>Pleosporomycetidae</taxon>
        <taxon>Pleosporales</taxon>
        <taxon>Pleosporineae</taxon>
        <taxon>Didymellaceae</taxon>
        <taxon>Didymella</taxon>
    </lineage>
</organism>
<dbReference type="Pfam" id="PF02225">
    <property type="entry name" value="PA"/>
    <property type="match status" value="1"/>
</dbReference>
<proteinExistence type="inferred from homology"/>
<evidence type="ECO:0000256" key="3">
    <source>
        <dbReference type="ARBA" id="ARBA00022833"/>
    </source>
</evidence>
<evidence type="ECO:0000256" key="8">
    <source>
        <dbReference type="RuleBase" id="RU361240"/>
    </source>
</evidence>
<evidence type="ECO:0000259" key="10">
    <source>
        <dbReference type="PROSITE" id="PS50048"/>
    </source>
</evidence>
<evidence type="ECO:0000256" key="9">
    <source>
        <dbReference type="SAM" id="MobiDB-lite"/>
    </source>
</evidence>
<evidence type="ECO:0000256" key="6">
    <source>
        <dbReference type="ARBA" id="ARBA00023163"/>
    </source>
</evidence>
<evidence type="ECO:0000313" key="12">
    <source>
        <dbReference type="Proteomes" id="UP000758155"/>
    </source>
</evidence>
<keyword evidence="4" id="KW-0805">Transcription regulation</keyword>
<dbReference type="Pfam" id="PF00172">
    <property type="entry name" value="Zn_clus"/>
    <property type="match status" value="1"/>
</dbReference>
<dbReference type="GO" id="GO:0008270">
    <property type="term" value="F:zinc ion binding"/>
    <property type="evidence" value="ECO:0007669"/>
    <property type="project" value="InterPro"/>
</dbReference>
<evidence type="ECO:0000256" key="1">
    <source>
        <dbReference type="ARBA" id="ARBA00004123"/>
    </source>
</evidence>
<keyword evidence="6" id="KW-0804">Transcription</keyword>
<dbReference type="InterPro" id="IPR007484">
    <property type="entry name" value="Peptidase_M28"/>
</dbReference>
<gene>
    <name evidence="11" type="ORF">E8E12_004939</name>
</gene>
<feature type="compositionally biased region" description="Polar residues" evidence="9">
    <location>
        <begin position="752"/>
        <end position="767"/>
    </location>
</feature>
<evidence type="ECO:0000256" key="4">
    <source>
        <dbReference type="ARBA" id="ARBA00023015"/>
    </source>
</evidence>
<keyword evidence="5" id="KW-0238">DNA-binding</keyword>
<comment type="similarity">
    <text evidence="8">Belongs to the peptidase M28 family.</text>
</comment>
<dbReference type="PANTHER" id="PTHR31313">
    <property type="entry name" value="TY1 ENHANCER ACTIVATOR"/>
    <property type="match status" value="1"/>
</dbReference>
<keyword evidence="8" id="KW-0378">Hydrolase</keyword>
<dbReference type="PANTHER" id="PTHR31313:SF81">
    <property type="entry name" value="TY1 ENHANCER ACTIVATOR"/>
    <property type="match status" value="1"/>
</dbReference>
<keyword evidence="7" id="KW-0539">Nucleus</keyword>
<accession>A0A9P4WQE2</accession>
<evidence type="ECO:0000313" key="11">
    <source>
        <dbReference type="EMBL" id="KAF3039515.1"/>
    </source>
</evidence>
<dbReference type="SUPFAM" id="SSF57701">
    <property type="entry name" value="Zn2/Cys6 DNA-binding domain"/>
    <property type="match status" value="1"/>
</dbReference>
<dbReference type="PROSITE" id="PS50048">
    <property type="entry name" value="ZN2_CY6_FUNGAL_2"/>
    <property type="match status" value="1"/>
</dbReference>
<comment type="caution">
    <text evidence="11">The sequence shown here is derived from an EMBL/GenBank/DDBJ whole genome shotgun (WGS) entry which is preliminary data.</text>
</comment>
<dbReference type="Gene3D" id="3.50.30.30">
    <property type="match status" value="1"/>
</dbReference>
<feature type="region of interest" description="Disordered" evidence="9">
    <location>
        <begin position="144"/>
        <end position="168"/>
    </location>
</feature>
<dbReference type="GO" id="GO:0003677">
    <property type="term" value="F:DNA binding"/>
    <property type="evidence" value="ECO:0007669"/>
    <property type="project" value="UniProtKB-KW"/>
</dbReference>
<feature type="region of interest" description="Disordered" evidence="9">
    <location>
        <begin position="717"/>
        <end position="767"/>
    </location>
</feature>
<dbReference type="InterPro" id="IPR046450">
    <property type="entry name" value="PA_dom_sf"/>
</dbReference>
<feature type="compositionally biased region" description="Low complexity" evidence="9">
    <location>
        <begin position="737"/>
        <end position="751"/>
    </location>
</feature>
<dbReference type="GO" id="GO:0008233">
    <property type="term" value="F:peptidase activity"/>
    <property type="evidence" value="ECO:0007669"/>
    <property type="project" value="UniProtKB-KW"/>
</dbReference>
<dbReference type="CDD" id="cd00067">
    <property type="entry name" value="GAL4"/>
    <property type="match status" value="1"/>
</dbReference>
<dbReference type="InterPro" id="IPR051615">
    <property type="entry name" value="Transcr_Regulatory_Elem"/>
</dbReference>
<keyword evidence="12" id="KW-1185">Reference proteome</keyword>
<protein>
    <recommendedName>
        <fullName evidence="8">Peptide hydrolase</fullName>
        <ecNumber evidence="8">3.4.-.-</ecNumber>
    </recommendedName>
</protein>
<keyword evidence="3 8" id="KW-0862">Zinc</keyword>
<dbReference type="InterPro" id="IPR007219">
    <property type="entry name" value="XnlR_reg_dom"/>
</dbReference>
<dbReference type="Pfam" id="PF04082">
    <property type="entry name" value="Fungal_trans"/>
    <property type="match status" value="1"/>
</dbReference>
<dbReference type="GO" id="GO:0006351">
    <property type="term" value="P:DNA-templated transcription"/>
    <property type="evidence" value="ECO:0007669"/>
    <property type="project" value="InterPro"/>
</dbReference>
<dbReference type="CDD" id="cd12148">
    <property type="entry name" value="fungal_TF_MHR"/>
    <property type="match status" value="1"/>
</dbReference>
<dbReference type="SMART" id="SM00066">
    <property type="entry name" value="GAL4"/>
    <property type="match status" value="1"/>
</dbReference>
<dbReference type="SUPFAM" id="SSF52025">
    <property type="entry name" value="PA domain"/>
    <property type="match status" value="1"/>
</dbReference>
<feature type="domain" description="Zn(2)-C6 fungal-type" evidence="10">
    <location>
        <begin position="48"/>
        <end position="79"/>
    </location>
</feature>
<dbReference type="Pfam" id="PF04389">
    <property type="entry name" value="Peptidase_M28"/>
    <property type="match status" value="1"/>
</dbReference>
<feature type="region of interest" description="Disordered" evidence="9">
    <location>
        <begin position="1"/>
        <end position="41"/>
    </location>
</feature>
<dbReference type="GO" id="GO:0000981">
    <property type="term" value="F:DNA-binding transcription factor activity, RNA polymerase II-specific"/>
    <property type="evidence" value="ECO:0007669"/>
    <property type="project" value="InterPro"/>
</dbReference>
<dbReference type="Gene3D" id="3.40.630.10">
    <property type="entry name" value="Zn peptidases"/>
    <property type="match status" value="1"/>
</dbReference>
<name>A0A9P4WQE2_9PLEO</name>
<dbReference type="PROSITE" id="PS00463">
    <property type="entry name" value="ZN2_CY6_FUNGAL_1"/>
    <property type="match status" value="1"/>
</dbReference>
<comment type="subcellular location">
    <subcellularLocation>
        <location evidence="1">Nucleus</location>
    </subcellularLocation>
</comment>
<dbReference type="Proteomes" id="UP000758155">
    <property type="component" value="Unassembled WGS sequence"/>
</dbReference>
<evidence type="ECO:0000256" key="2">
    <source>
        <dbReference type="ARBA" id="ARBA00022723"/>
    </source>
</evidence>
<dbReference type="Gene3D" id="4.10.240.10">
    <property type="entry name" value="Zn(2)-C6 fungal-type DNA-binding domain"/>
    <property type="match status" value="1"/>
</dbReference>
<dbReference type="CDD" id="cd04816">
    <property type="entry name" value="PA_SaNapH_like"/>
    <property type="match status" value="1"/>
</dbReference>
<sequence>MEAAGDANTQAHAPDSFAAPRPPKKGRRGKKNADEDEASKKRRCISSACVPCRKRKSKCDGTTPACSACAAVYNTECIYDPNSDHRRKGVYKKDIDNLKTRNSTLQTLIQAILNYPEDDVAGLVQQIRTCESLDTVAEAIIARENGGDDDDDDEPVSPMATPALTPNKPTFESQLSGKMGELRLEDGSTRYIGGTSHLIYLGQHSETAHSPGPRAEEQFPQLEDPFCSWTTVTGDPELVQHLISMYFCWHYSFFTTLSKNLFLHEFRAGKPPPGSGRKMQYCTPLLVNAMLALGCHFTSLPGARAVRDDSATAGDHFFREAKRLIMEEDLHEVPALATVQALALMSVREAGCGREAKGWVYSGMSFRMACDLGLNLGMHSKDAIDEQEEDARRITFWGCFLFDKCWSNYLGRMPQLANNIVTVPKFDVFPVEDAETWSAYTDSGVSQAHSQPSRTRAVALQISKLCQISSDLMNFFYNPIDMDKAKGKQAELKKLSEIHVRLETWRRELPKELEPKEGGLPHMLVMHMFFQLLYIHLFRPFLKYNPDNSPLPPNVSPRKQCTQAAAMISKLLRLYKRSHGLRQICNICVYIAHSACTIHLLNLPEKNAKRDIIHGIKHLEEIAEGWLCARRTLGILSVLAKRWKVDLPEEASAVLARTDEKFGPWNEISTPKAARAEPAMITEGHQPTSPTQKFSPSLQPTSTYSMNIADIATPHFPARTSTTSSAAAFRHPSDPLNHTTPNHAHTPATPASTQARQSFDGMSSAGASPSQLFGGVDQLIREGQDWIFRDQTQLASGFDNWSQAEFGDIASWFASTGTSPTAFTQTTMNGGPVGGPQNGYNVNGVPVNGGGVNGNASANAGMPGMGVGAQALAASVEDRRELVSSKKLQEKITTKKLMGNLEALDSIAKANNGNRAFGLPGYAASVKYILSKTEKNKNFRTWVQDFPALFNRVDSIKFSVSNTSYHVIGLSYSPSTTPEGLTLPLVLGASGPEGCTNESYNGLDVEGKIVLVQRGTCPDGTTLAGRVKPAVAAGASAVIIYSDVTTNVTGGTLSAPNPEAYRPAGYINKVDGEALVTRLNAGEAIEAYFQQTQTVETRITQNVFTETKSGDPNNVIMLGAHLDSVQAGAGINDDGSGTTLILENARALEKFGVKNKNGLLGSKYYTQNLNTTERNNILTYLNFDMVSRGYFGVFDGDGSTYNLTGAPGSDAIEKLFVEDFTKKGINVTAARFTGGSDYQSFMNIGKPVGGLHTGTGVEQDPCYHQACDTIDNPNPETLTINAKAAAHVLSILATRGHEIIPKSPANATMLTSRSLGGMELPWTVPADGERHLLTCGEEV</sequence>